<keyword evidence="4 8" id="KW-1133">Transmembrane helix</keyword>
<evidence type="ECO:0000256" key="4">
    <source>
        <dbReference type="ARBA" id="ARBA00022989"/>
    </source>
</evidence>
<evidence type="ECO:0000313" key="9">
    <source>
        <dbReference type="EMBL" id="RLM97865.1"/>
    </source>
</evidence>
<evidence type="ECO:0000256" key="3">
    <source>
        <dbReference type="ARBA" id="ARBA00022729"/>
    </source>
</evidence>
<comment type="similarity">
    <text evidence="6">Belongs to the DESIGUAL family.</text>
</comment>
<keyword evidence="10" id="KW-1185">Reference proteome</keyword>
<evidence type="ECO:0000256" key="8">
    <source>
        <dbReference type="SAM" id="Phobius"/>
    </source>
</evidence>
<sequence length="179" mass="17803">MDKTGIIVSAIVGSLGLLSAILGFAAEGSPSAALGICAFVFLLMGQIIVSAVGGCCGSCKSREIPSETKRVVGIVCAVASWIATVAACVMFEQNAGLNLRGYYMAGIYAGGGVLALAATALAIASFILMRAQPADGAAPKTPGEQPAPPGIAMGQPQFPPAAAAGAQNMQPPPQGRAQV</sequence>
<feature type="transmembrane region" description="Helical" evidence="8">
    <location>
        <begin position="32"/>
        <end position="59"/>
    </location>
</feature>
<evidence type="ECO:0000256" key="6">
    <source>
        <dbReference type="ARBA" id="ARBA00029467"/>
    </source>
</evidence>
<evidence type="ECO:0000256" key="1">
    <source>
        <dbReference type="ARBA" id="ARBA00004127"/>
    </source>
</evidence>
<dbReference type="InterPro" id="IPR052222">
    <property type="entry name" value="DESIGUAL"/>
</dbReference>
<dbReference type="PANTHER" id="PTHR31769">
    <property type="entry name" value="OS07G0462200 PROTEIN-RELATED"/>
    <property type="match status" value="1"/>
</dbReference>
<feature type="transmembrane region" description="Helical" evidence="8">
    <location>
        <begin position="7"/>
        <end position="26"/>
    </location>
</feature>
<dbReference type="GO" id="GO:0012505">
    <property type="term" value="C:endomembrane system"/>
    <property type="evidence" value="ECO:0007669"/>
    <property type="project" value="UniProtKB-SubCell"/>
</dbReference>
<organism evidence="9 10">
    <name type="scientific">Panicum miliaceum</name>
    <name type="common">Proso millet</name>
    <name type="synonym">Broomcorn millet</name>
    <dbReference type="NCBI Taxonomy" id="4540"/>
    <lineage>
        <taxon>Eukaryota</taxon>
        <taxon>Viridiplantae</taxon>
        <taxon>Streptophyta</taxon>
        <taxon>Embryophyta</taxon>
        <taxon>Tracheophyta</taxon>
        <taxon>Spermatophyta</taxon>
        <taxon>Magnoliopsida</taxon>
        <taxon>Liliopsida</taxon>
        <taxon>Poales</taxon>
        <taxon>Poaceae</taxon>
        <taxon>PACMAD clade</taxon>
        <taxon>Panicoideae</taxon>
        <taxon>Panicodae</taxon>
        <taxon>Paniceae</taxon>
        <taxon>Panicinae</taxon>
        <taxon>Panicum</taxon>
        <taxon>Panicum sect. Panicum</taxon>
    </lineage>
</organism>
<dbReference type="Proteomes" id="UP000275267">
    <property type="component" value="Unassembled WGS sequence"/>
</dbReference>
<evidence type="ECO:0000256" key="7">
    <source>
        <dbReference type="SAM" id="MobiDB-lite"/>
    </source>
</evidence>
<evidence type="ECO:0000256" key="2">
    <source>
        <dbReference type="ARBA" id="ARBA00022692"/>
    </source>
</evidence>
<keyword evidence="3" id="KW-0732">Signal</keyword>
<proteinExistence type="inferred from homology"/>
<dbReference type="AlphaFoldDB" id="A0A3L6R6C1"/>
<gene>
    <name evidence="9" type="ORF">C2845_PM06G20670</name>
</gene>
<feature type="transmembrane region" description="Helical" evidence="8">
    <location>
        <begin position="105"/>
        <end position="128"/>
    </location>
</feature>
<comment type="subcellular location">
    <subcellularLocation>
        <location evidence="1">Endomembrane system</location>
        <topology evidence="1">Multi-pass membrane protein</topology>
    </subcellularLocation>
</comment>
<keyword evidence="2 8" id="KW-0812">Transmembrane</keyword>
<protein>
    <submittedName>
        <fullName evidence="9">Uncharacterized protein</fullName>
    </submittedName>
</protein>
<feature type="compositionally biased region" description="Low complexity" evidence="7">
    <location>
        <begin position="152"/>
        <end position="169"/>
    </location>
</feature>
<comment type="caution">
    <text evidence="9">The sequence shown here is derived from an EMBL/GenBank/DDBJ whole genome shotgun (WGS) entry which is preliminary data.</text>
</comment>
<dbReference type="EMBL" id="PQIB02000009">
    <property type="protein sequence ID" value="RLM97865.1"/>
    <property type="molecule type" value="Genomic_DNA"/>
</dbReference>
<feature type="compositionally biased region" description="Pro residues" evidence="7">
    <location>
        <begin position="170"/>
        <end position="179"/>
    </location>
</feature>
<feature type="region of interest" description="Disordered" evidence="7">
    <location>
        <begin position="137"/>
        <end position="179"/>
    </location>
</feature>
<reference evidence="10" key="1">
    <citation type="journal article" date="2019" name="Nat. Commun.">
        <title>The genome of broomcorn millet.</title>
        <authorList>
            <person name="Zou C."/>
            <person name="Miki D."/>
            <person name="Li D."/>
            <person name="Tang Q."/>
            <person name="Xiao L."/>
            <person name="Rajput S."/>
            <person name="Deng P."/>
            <person name="Jia W."/>
            <person name="Huang R."/>
            <person name="Zhang M."/>
            <person name="Sun Y."/>
            <person name="Hu J."/>
            <person name="Fu X."/>
            <person name="Schnable P.S."/>
            <person name="Li F."/>
            <person name="Zhang H."/>
            <person name="Feng B."/>
            <person name="Zhu X."/>
            <person name="Liu R."/>
            <person name="Schnable J.C."/>
            <person name="Zhu J.-K."/>
            <person name="Zhang H."/>
        </authorList>
    </citation>
    <scope>NUCLEOTIDE SEQUENCE [LARGE SCALE GENOMIC DNA]</scope>
</reference>
<evidence type="ECO:0000313" key="10">
    <source>
        <dbReference type="Proteomes" id="UP000275267"/>
    </source>
</evidence>
<name>A0A3L6R6C1_PANMI</name>
<keyword evidence="5 8" id="KW-0472">Membrane</keyword>
<feature type="transmembrane region" description="Helical" evidence="8">
    <location>
        <begin position="71"/>
        <end position="93"/>
    </location>
</feature>
<evidence type="ECO:0000256" key="5">
    <source>
        <dbReference type="ARBA" id="ARBA00023136"/>
    </source>
</evidence>
<dbReference type="STRING" id="4540.A0A3L6R6C1"/>
<dbReference type="InterPro" id="IPR009606">
    <property type="entry name" value="DEAL/Modifying_wall_lignin1/2"/>
</dbReference>
<dbReference type="Pfam" id="PF06749">
    <property type="entry name" value="DUF1218"/>
    <property type="match status" value="1"/>
</dbReference>
<dbReference type="OrthoDB" id="690755at2759"/>
<accession>A0A3L6R6C1</accession>